<dbReference type="AlphaFoldDB" id="A0A1S4ECP3"/>
<dbReference type="Gene3D" id="1.20.1280.50">
    <property type="match status" value="1"/>
</dbReference>
<evidence type="ECO:0000259" key="1">
    <source>
        <dbReference type="SMART" id="SM00256"/>
    </source>
</evidence>
<dbReference type="InterPro" id="IPR036047">
    <property type="entry name" value="F-box-like_dom_sf"/>
</dbReference>
<reference evidence="3" key="1">
    <citation type="submission" date="2025-08" db="UniProtKB">
        <authorList>
            <consortium name="RefSeq"/>
        </authorList>
    </citation>
    <scope>IDENTIFICATION</scope>
</reference>
<keyword evidence="2" id="KW-1185">Reference proteome</keyword>
<name>A0A1S4ECP3_DIACI</name>
<dbReference type="PaxDb" id="121845-A0A1S4ECP3"/>
<dbReference type="SMART" id="SM00256">
    <property type="entry name" value="FBOX"/>
    <property type="match status" value="1"/>
</dbReference>
<dbReference type="InterPro" id="IPR001810">
    <property type="entry name" value="F-box_dom"/>
</dbReference>
<gene>
    <name evidence="3" type="primary">LOC108252479</name>
</gene>
<dbReference type="KEGG" id="dci:108252479"/>
<proteinExistence type="predicted"/>
<sequence length="245" mass="29033">MVMDKVYYLEDINNEQDYIYLEIISQLQKQNNHDALAFIFYIVMLECGFTLKESDNLPTYNCKTIAEHLQSYESSLLIKKNNVYNVVMYVNKIRCNLDLLVFSNALIANLSVPQYHILKSKAYHCIDVTKYEQIRSVCLDLKQKIVMPVRTLALDELSTYYASLRGMPYDVLVYIIKNYLNLQDFMNLVKTCKQLNNLVHEQTLWIHFCKRENVTLDKGENPKNLFKCHWLSKNSTNRFYHFDVY</sequence>
<evidence type="ECO:0000313" key="2">
    <source>
        <dbReference type="Proteomes" id="UP000079169"/>
    </source>
</evidence>
<feature type="domain" description="F-box" evidence="1">
    <location>
        <begin position="167"/>
        <end position="208"/>
    </location>
</feature>
<accession>A0A1S4ECP3</accession>
<protein>
    <submittedName>
        <fullName evidence="3">Uncharacterized protein LOC108252479</fullName>
    </submittedName>
</protein>
<dbReference type="RefSeq" id="XP_017299859.1">
    <property type="nucleotide sequence ID" value="XM_017444370.2"/>
</dbReference>
<dbReference type="Pfam" id="PF12937">
    <property type="entry name" value="F-box-like"/>
    <property type="match status" value="1"/>
</dbReference>
<dbReference type="SUPFAM" id="SSF81383">
    <property type="entry name" value="F-box domain"/>
    <property type="match status" value="1"/>
</dbReference>
<dbReference type="Gene3D" id="3.40.1000.30">
    <property type="match status" value="1"/>
</dbReference>
<dbReference type="Proteomes" id="UP000079169">
    <property type="component" value="Unplaced"/>
</dbReference>
<evidence type="ECO:0000313" key="3">
    <source>
        <dbReference type="RefSeq" id="XP_017299859.1"/>
    </source>
</evidence>
<organism evidence="2 3">
    <name type="scientific">Diaphorina citri</name>
    <name type="common">Asian citrus psyllid</name>
    <dbReference type="NCBI Taxonomy" id="121845"/>
    <lineage>
        <taxon>Eukaryota</taxon>
        <taxon>Metazoa</taxon>
        <taxon>Ecdysozoa</taxon>
        <taxon>Arthropoda</taxon>
        <taxon>Hexapoda</taxon>
        <taxon>Insecta</taxon>
        <taxon>Pterygota</taxon>
        <taxon>Neoptera</taxon>
        <taxon>Paraneoptera</taxon>
        <taxon>Hemiptera</taxon>
        <taxon>Sternorrhyncha</taxon>
        <taxon>Psylloidea</taxon>
        <taxon>Psyllidae</taxon>
        <taxon>Diaphorininae</taxon>
        <taxon>Diaphorina</taxon>
    </lineage>
</organism>
<dbReference type="CDD" id="cd22140">
    <property type="entry name" value="F-box_D3-like"/>
    <property type="match status" value="1"/>
</dbReference>
<dbReference type="GeneID" id="108252479"/>